<dbReference type="PANTHER" id="PTHR11274:SF0">
    <property type="entry name" value="GENERAL TRANSCRIPTION AND DNA REPAIR FACTOR IIH HELICASE SUBUNIT XPB"/>
    <property type="match status" value="1"/>
</dbReference>
<comment type="similarity">
    <text evidence="1">Belongs to the helicase family. RAD25/XPB subfamily.</text>
</comment>
<feature type="domain" description="Helicase C-terminal" evidence="11">
    <location>
        <begin position="410"/>
        <end position="559"/>
    </location>
</feature>
<evidence type="ECO:0000256" key="1">
    <source>
        <dbReference type="ARBA" id="ARBA00006637"/>
    </source>
</evidence>
<dbReference type="PROSITE" id="PS51194">
    <property type="entry name" value="HELICASE_CTER"/>
    <property type="match status" value="1"/>
</dbReference>
<dbReference type="EMBL" id="JACHIA010000025">
    <property type="protein sequence ID" value="MBB6073480.1"/>
    <property type="molecule type" value="Genomic_DNA"/>
</dbReference>
<keyword evidence="3 12" id="KW-0378">Hydrolase</keyword>
<dbReference type="InterPro" id="IPR014001">
    <property type="entry name" value="Helicase_ATP-bd"/>
</dbReference>
<reference evidence="12 13" key="1">
    <citation type="submission" date="2020-08" db="EMBL/GenBank/DDBJ databases">
        <title>Genomic Encyclopedia of Type Strains, Phase IV (KMG-IV): sequencing the most valuable type-strain genomes for metagenomic binning, comparative biology and taxonomic classification.</title>
        <authorList>
            <person name="Goeker M."/>
        </authorList>
    </citation>
    <scope>NUCLEOTIDE SEQUENCE [LARGE SCALE GENOMIC DNA]</scope>
    <source>
        <strain evidence="12 13">DSM 29007</strain>
    </source>
</reference>
<dbReference type="GO" id="GO:0005524">
    <property type="term" value="F:ATP binding"/>
    <property type="evidence" value="ECO:0007669"/>
    <property type="project" value="UniProtKB-KW"/>
</dbReference>
<organism evidence="12 13">
    <name type="scientific">Longimicrobium terrae</name>
    <dbReference type="NCBI Taxonomy" id="1639882"/>
    <lineage>
        <taxon>Bacteria</taxon>
        <taxon>Pseudomonadati</taxon>
        <taxon>Gemmatimonadota</taxon>
        <taxon>Longimicrobiia</taxon>
        <taxon>Longimicrobiales</taxon>
        <taxon>Longimicrobiaceae</taxon>
        <taxon>Longimicrobium</taxon>
    </lineage>
</organism>
<dbReference type="PRINTS" id="PR00851">
    <property type="entry name" value="XRODRMPGMNTB"/>
</dbReference>
<dbReference type="SMART" id="SM00490">
    <property type="entry name" value="HELICc"/>
    <property type="match status" value="1"/>
</dbReference>
<evidence type="ECO:0000259" key="11">
    <source>
        <dbReference type="PROSITE" id="PS51194"/>
    </source>
</evidence>
<keyword evidence="2" id="KW-0547">Nucleotide-binding</keyword>
<dbReference type="CDD" id="cd18029">
    <property type="entry name" value="DEXHc_XPB"/>
    <property type="match status" value="1"/>
</dbReference>
<dbReference type="InterPro" id="IPR006935">
    <property type="entry name" value="Helicase/UvrB_N"/>
</dbReference>
<dbReference type="NCBIfam" id="NF045503">
    <property type="entry name" value="repair_heli_XPB"/>
    <property type="match status" value="1"/>
</dbReference>
<dbReference type="InterPro" id="IPR050615">
    <property type="entry name" value="ATP-dep_DNA_Helicase"/>
</dbReference>
<evidence type="ECO:0000256" key="2">
    <source>
        <dbReference type="ARBA" id="ARBA00022741"/>
    </source>
</evidence>
<dbReference type="SUPFAM" id="SSF52540">
    <property type="entry name" value="P-loop containing nucleoside triphosphate hydrolases"/>
    <property type="match status" value="2"/>
</dbReference>
<evidence type="ECO:0000256" key="3">
    <source>
        <dbReference type="ARBA" id="ARBA00022801"/>
    </source>
</evidence>
<evidence type="ECO:0000256" key="4">
    <source>
        <dbReference type="ARBA" id="ARBA00022806"/>
    </source>
</evidence>
<evidence type="ECO:0000256" key="7">
    <source>
        <dbReference type="ARBA" id="ARBA00034617"/>
    </source>
</evidence>
<evidence type="ECO:0000313" key="13">
    <source>
        <dbReference type="Proteomes" id="UP000582837"/>
    </source>
</evidence>
<dbReference type="InterPro" id="IPR032830">
    <property type="entry name" value="XPB/Ssl2_N"/>
</dbReference>
<dbReference type="PANTHER" id="PTHR11274">
    <property type="entry name" value="RAD25/XP-B DNA REPAIR HELICASE"/>
    <property type="match status" value="1"/>
</dbReference>
<evidence type="ECO:0000256" key="8">
    <source>
        <dbReference type="ARBA" id="ARBA00034808"/>
    </source>
</evidence>
<comment type="caution">
    <text evidence="12">The sequence shown here is derived from an EMBL/GenBank/DDBJ whole genome shotgun (WGS) entry which is preliminary data.</text>
</comment>
<keyword evidence="13" id="KW-1185">Reference proteome</keyword>
<evidence type="ECO:0000256" key="9">
    <source>
        <dbReference type="ARBA" id="ARBA00048988"/>
    </source>
</evidence>
<dbReference type="GO" id="GO:0043138">
    <property type="term" value="F:3'-5' DNA helicase activity"/>
    <property type="evidence" value="ECO:0007669"/>
    <property type="project" value="UniProtKB-EC"/>
</dbReference>
<dbReference type="RefSeq" id="WP_170038545.1">
    <property type="nucleotide sequence ID" value="NZ_JABDTL010000002.1"/>
</dbReference>
<name>A0A841H5Y3_9BACT</name>
<accession>A0A841H5Y3</accession>
<dbReference type="InterPro" id="IPR001650">
    <property type="entry name" value="Helicase_C-like"/>
</dbReference>
<dbReference type="InterPro" id="IPR032438">
    <property type="entry name" value="ERCC3_RAD25_C"/>
</dbReference>
<dbReference type="Pfam" id="PF13625">
    <property type="entry name" value="Helicase_C_3"/>
    <property type="match status" value="1"/>
</dbReference>
<dbReference type="Gene3D" id="3.40.50.300">
    <property type="entry name" value="P-loop containing nucleotide triphosphate hydrolases"/>
    <property type="match status" value="2"/>
</dbReference>
<dbReference type="InterPro" id="IPR027417">
    <property type="entry name" value="P-loop_NTPase"/>
</dbReference>
<dbReference type="CDD" id="cd18789">
    <property type="entry name" value="SF2_C_XPB"/>
    <property type="match status" value="1"/>
</dbReference>
<dbReference type="GO" id="GO:0016787">
    <property type="term" value="F:hydrolase activity"/>
    <property type="evidence" value="ECO:0007669"/>
    <property type="project" value="UniProtKB-KW"/>
</dbReference>
<dbReference type="Proteomes" id="UP000582837">
    <property type="component" value="Unassembled WGS sequence"/>
</dbReference>
<comment type="catalytic activity">
    <reaction evidence="9">
        <text>ATP + H2O = ADP + phosphate + H(+)</text>
        <dbReference type="Rhea" id="RHEA:13065"/>
        <dbReference type="ChEBI" id="CHEBI:15377"/>
        <dbReference type="ChEBI" id="CHEBI:15378"/>
        <dbReference type="ChEBI" id="CHEBI:30616"/>
        <dbReference type="ChEBI" id="CHEBI:43474"/>
        <dbReference type="ChEBI" id="CHEBI:456216"/>
        <dbReference type="EC" id="5.6.2.4"/>
    </reaction>
</comment>
<dbReference type="PROSITE" id="PS51192">
    <property type="entry name" value="HELICASE_ATP_BIND_1"/>
    <property type="match status" value="1"/>
</dbReference>
<protein>
    <recommendedName>
        <fullName evidence="8">DNA 3'-5' helicase</fullName>
        <ecNumber evidence="8">5.6.2.4</ecNumber>
    </recommendedName>
</protein>
<dbReference type="SMART" id="SM00487">
    <property type="entry name" value="DEXDc"/>
    <property type="match status" value="1"/>
</dbReference>
<gene>
    <name evidence="12" type="ORF">HNQ61_005150</name>
</gene>
<dbReference type="EC" id="5.6.2.4" evidence="8"/>
<dbReference type="Pfam" id="PF04851">
    <property type="entry name" value="ResIII"/>
    <property type="match status" value="1"/>
</dbReference>
<keyword evidence="4" id="KW-0347">Helicase</keyword>
<comment type="catalytic activity">
    <reaction evidence="7">
        <text>Couples ATP hydrolysis with the unwinding of duplex DNA by translocating in the 3'-5' direction.</text>
        <dbReference type="EC" id="5.6.2.4"/>
    </reaction>
</comment>
<dbReference type="GO" id="GO:0003677">
    <property type="term" value="F:DNA binding"/>
    <property type="evidence" value="ECO:0007669"/>
    <property type="project" value="InterPro"/>
</dbReference>
<proteinExistence type="inferred from homology"/>
<dbReference type="Pfam" id="PF16203">
    <property type="entry name" value="ERCC3_RAD25_C"/>
    <property type="match status" value="1"/>
</dbReference>
<keyword evidence="6" id="KW-0413">Isomerase</keyword>
<keyword evidence="5" id="KW-0067">ATP-binding</keyword>
<evidence type="ECO:0000256" key="5">
    <source>
        <dbReference type="ARBA" id="ARBA00022840"/>
    </source>
</evidence>
<feature type="domain" description="Helicase ATP-binding" evidence="10">
    <location>
        <begin position="203"/>
        <end position="359"/>
    </location>
</feature>
<dbReference type="AlphaFoldDB" id="A0A841H5Y3"/>
<sequence length="559" mass="61813">MSEYRPENPLIVQGDQSVLAEVGSPRFAEARDRIAPFAELVKSPEHVHTYRITPLSVWNACAAGTPPDEIVDALREYAKYPVPPVVEASIRDAATRYGRLRISRDPEGLTLTADEPELAEEIGRVRGVAPYLGERLSPDSFRVPSAERGRLKQALVKAGWPAEDLAGYTAGEPLPISMREVTREGEPFTLRTYQSDAAGAFHAGGSERGGSGVVVLPCGAGKTVVGMECMSRVGSSTLVLTTSVTAVRQWIREVLDKTTLTEDQVGEYTGQAKDVRPVTVATYQVLTHRDKKDAAFKHLELFDTRDWGLIVYDEVHLLPAPVFQVTAALQARRRLGLTATLVREDGREDDVFALIGPKKAEVPWKVLEGQGWIATAECTEVRVPLPKSLRMPYAVAEQRDKFRIASENPDKLAVIRRILERHPDEPTLVIGLYVEQIEGIARDLGIPVLTGTTAQRKRDVIYKDFREGRIPVLAVSKVANFAVDLPDAAVAIQVSGTFGSRQEEAQRLGRILRPKKGANQAHFYTLVSRDTTEQEFALKRQLFLCEQGYAYRIADPKDI</sequence>
<evidence type="ECO:0000313" key="12">
    <source>
        <dbReference type="EMBL" id="MBB6073480.1"/>
    </source>
</evidence>
<evidence type="ECO:0000256" key="6">
    <source>
        <dbReference type="ARBA" id="ARBA00023235"/>
    </source>
</evidence>
<evidence type="ECO:0000259" key="10">
    <source>
        <dbReference type="PROSITE" id="PS51192"/>
    </source>
</evidence>